<dbReference type="SUPFAM" id="SSF103473">
    <property type="entry name" value="MFS general substrate transporter"/>
    <property type="match status" value="1"/>
</dbReference>
<dbReference type="InterPro" id="IPR036259">
    <property type="entry name" value="MFS_trans_sf"/>
</dbReference>
<evidence type="ECO:0000313" key="8">
    <source>
        <dbReference type="Proteomes" id="UP001156691"/>
    </source>
</evidence>
<dbReference type="EMBL" id="BSNS01000012">
    <property type="protein sequence ID" value="GLQ55658.1"/>
    <property type="molecule type" value="Genomic_DNA"/>
</dbReference>
<feature type="transmembrane region" description="Helical" evidence="5">
    <location>
        <begin position="444"/>
        <end position="464"/>
    </location>
</feature>
<keyword evidence="2 5" id="KW-0812">Transmembrane</keyword>
<protein>
    <submittedName>
        <fullName evidence="7">MFS transporter</fullName>
    </submittedName>
</protein>
<dbReference type="Proteomes" id="UP001156691">
    <property type="component" value="Unassembled WGS sequence"/>
</dbReference>
<feature type="transmembrane region" description="Helical" evidence="5">
    <location>
        <begin position="332"/>
        <end position="352"/>
    </location>
</feature>
<dbReference type="PANTHER" id="PTHR23501:SF154">
    <property type="entry name" value="MULTIDRUG-EFFLUX TRANSPORTER RV1634-RELATED"/>
    <property type="match status" value="1"/>
</dbReference>
<name>A0ABQ5W7B8_9HYPH</name>
<sequence>MSADQQGWRMMFAEGRALAVVVFAGGVGLQAIETFIGSTLLPSVVADIGGLELFAWNTTVFIVASIVAAIFAAVRPFGIGPRGSYVLAALSFALGSLICGAAPNMQVMLVGRAVQGFGGGLITAMSYAMIRIVFPEALWGRAFALISSVWGVSTLIGPAIGGVFASLDAWRWAFWLLVPLAALLGVFAFRVIPARSGEAGMSSFPVPQILLLVGAVLAVSLASILTENVPTSALLIVLAVLAIVVLGVLDQRSKSHLLPRGTFAPSSRLAPLLAAMLLVNLAIICDIFVPLFVQNLHGQSPLIAGYMVALVALGWSSGSVVASSWTGARARIVLVLGPTFQAVATVGLALFLGLDNRNGDLLPLLPVGIALILLGAGIGISWPHLSTRLLRAAPEGEGDVTTASISMTQAFAAGLGAAVAGVIVNAAGLASAQTTAALVNASTWLFSLFTLVPLVAIPIVWTIVRGEQLVAVEEPAE</sequence>
<organism evidence="7 8">
    <name type="scientific">Devosia nitrariae</name>
    <dbReference type="NCBI Taxonomy" id="2071872"/>
    <lineage>
        <taxon>Bacteria</taxon>
        <taxon>Pseudomonadati</taxon>
        <taxon>Pseudomonadota</taxon>
        <taxon>Alphaproteobacteria</taxon>
        <taxon>Hyphomicrobiales</taxon>
        <taxon>Devosiaceae</taxon>
        <taxon>Devosia</taxon>
    </lineage>
</organism>
<proteinExistence type="predicted"/>
<keyword evidence="3 5" id="KW-1133">Transmembrane helix</keyword>
<feature type="transmembrane region" description="Helical" evidence="5">
    <location>
        <begin position="204"/>
        <end position="225"/>
    </location>
</feature>
<feature type="transmembrane region" description="Helical" evidence="5">
    <location>
        <begin position="142"/>
        <end position="166"/>
    </location>
</feature>
<keyword evidence="8" id="KW-1185">Reference proteome</keyword>
<dbReference type="PROSITE" id="PS50850">
    <property type="entry name" value="MFS"/>
    <property type="match status" value="1"/>
</dbReference>
<evidence type="ECO:0000259" key="6">
    <source>
        <dbReference type="PROSITE" id="PS50850"/>
    </source>
</evidence>
<accession>A0ABQ5W7B8</accession>
<gene>
    <name evidence="7" type="ORF">GCM10010862_29170</name>
</gene>
<evidence type="ECO:0000256" key="5">
    <source>
        <dbReference type="SAM" id="Phobius"/>
    </source>
</evidence>
<feature type="transmembrane region" description="Helical" evidence="5">
    <location>
        <begin position="410"/>
        <end position="432"/>
    </location>
</feature>
<keyword evidence="4 5" id="KW-0472">Membrane</keyword>
<comment type="subcellular location">
    <subcellularLocation>
        <location evidence="1">Membrane</location>
        <topology evidence="1">Multi-pass membrane protein</topology>
    </subcellularLocation>
</comment>
<feature type="transmembrane region" description="Helical" evidence="5">
    <location>
        <begin position="364"/>
        <end position="382"/>
    </location>
</feature>
<dbReference type="Pfam" id="PF07690">
    <property type="entry name" value="MFS_1"/>
    <property type="match status" value="2"/>
</dbReference>
<dbReference type="PANTHER" id="PTHR23501">
    <property type="entry name" value="MAJOR FACILITATOR SUPERFAMILY"/>
    <property type="match status" value="1"/>
</dbReference>
<dbReference type="PRINTS" id="PR01036">
    <property type="entry name" value="TCRTETB"/>
</dbReference>
<feature type="transmembrane region" description="Helical" evidence="5">
    <location>
        <begin position="109"/>
        <end position="130"/>
    </location>
</feature>
<feature type="transmembrane region" description="Helical" evidence="5">
    <location>
        <begin position="231"/>
        <end position="249"/>
    </location>
</feature>
<evidence type="ECO:0000256" key="4">
    <source>
        <dbReference type="ARBA" id="ARBA00023136"/>
    </source>
</evidence>
<evidence type="ECO:0000256" key="1">
    <source>
        <dbReference type="ARBA" id="ARBA00004141"/>
    </source>
</evidence>
<dbReference type="Gene3D" id="1.20.1250.20">
    <property type="entry name" value="MFS general substrate transporter like domains"/>
    <property type="match status" value="2"/>
</dbReference>
<evidence type="ECO:0000256" key="3">
    <source>
        <dbReference type="ARBA" id="ARBA00022989"/>
    </source>
</evidence>
<feature type="transmembrane region" description="Helical" evidence="5">
    <location>
        <begin position="85"/>
        <end position="103"/>
    </location>
</feature>
<evidence type="ECO:0000313" key="7">
    <source>
        <dbReference type="EMBL" id="GLQ55658.1"/>
    </source>
</evidence>
<feature type="transmembrane region" description="Helical" evidence="5">
    <location>
        <begin position="172"/>
        <end position="192"/>
    </location>
</feature>
<dbReference type="InterPro" id="IPR020846">
    <property type="entry name" value="MFS_dom"/>
</dbReference>
<feature type="domain" description="Major facilitator superfamily (MFS) profile" evidence="6">
    <location>
        <begin position="19"/>
        <end position="468"/>
    </location>
</feature>
<feature type="transmembrane region" description="Helical" evidence="5">
    <location>
        <begin position="303"/>
        <end position="325"/>
    </location>
</feature>
<comment type="caution">
    <text evidence="7">The sequence shown here is derived from an EMBL/GenBank/DDBJ whole genome shotgun (WGS) entry which is preliminary data.</text>
</comment>
<dbReference type="InterPro" id="IPR011701">
    <property type="entry name" value="MFS"/>
</dbReference>
<feature type="transmembrane region" description="Helical" evidence="5">
    <location>
        <begin position="269"/>
        <end position="291"/>
    </location>
</feature>
<evidence type="ECO:0000256" key="2">
    <source>
        <dbReference type="ARBA" id="ARBA00022692"/>
    </source>
</evidence>
<dbReference type="RefSeq" id="WP_284341077.1">
    <property type="nucleotide sequence ID" value="NZ_BSNS01000012.1"/>
</dbReference>
<feature type="transmembrane region" description="Helical" evidence="5">
    <location>
        <begin position="55"/>
        <end position="73"/>
    </location>
</feature>
<reference evidence="8" key="1">
    <citation type="journal article" date="2019" name="Int. J. Syst. Evol. Microbiol.">
        <title>The Global Catalogue of Microorganisms (GCM) 10K type strain sequencing project: providing services to taxonomists for standard genome sequencing and annotation.</title>
        <authorList>
            <consortium name="The Broad Institute Genomics Platform"/>
            <consortium name="The Broad Institute Genome Sequencing Center for Infectious Disease"/>
            <person name="Wu L."/>
            <person name="Ma J."/>
        </authorList>
    </citation>
    <scope>NUCLEOTIDE SEQUENCE [LARGE SCALE GENOMIC DNA]</scope>
    <source>
        <strain evidence="8">NBRC 112416</strain>
    </source>
</reference>